<keyword evidence="1" id="KW-0812">Transmembrane</keyword>
<keyword evidence="1" id="KW-1133">Transmembrane helix</keyword>
<keyword evidence="1" id="KW-0472">Membrane</keyword>
<evidence type="ECO:0000313" key="2">
    <source>
        <dbReference type="EMBL" id="ETO29729.1"/>
    </source>
</evidence>
<feature type="non-terminal residue" evidence="2">
    <location>
        <position position="1"/>
    </location>
</feature>
<evidence type="ECO:0000256" key="1">
    <source>
        <dbReference type="SAM" id="Phobius"/>
    </source>
</evidence>
<sequence length="213" mass="24606">FFFFFGWGRKNRVEITLDLDFKTYNNEEMHQMIAQELSEKALKGALAPQHIAVIDTREGSIIMIVAFSLSGIGLLLLASYAAYKCISFRVNSRQDGEGGKEWKVNDEVVFEENTLARLIKSFKKMKLHTKCITLPFTKFSPFFFFFLFFLKMKKKRPTKIRVKFDAKKFYWIRGTENFNGDDPAVQSKEPGVDFCGDISGIFINFLKKVPFAV</sequence>
<protein>
    <submittedName>
        <fullName evidence="2">Uncharacterized protein</fullName>
    </submittedName>
</protein>
<dbReference type="AlphaFoldDB" id="X6NV97"/>
<name>X6NV97_RETFI</name>
<keyword evidence="3" id="KW-1185">Reference proteome</keyword>
<evidence type="ECO:0000313" key="3">
    <source>
        <dbReference type="Proteomes" id="UP000023152"/>
    </source>
</evidence>
<proteinExistence type="predicted"/>
<dbReference type="EMBL" id="ASPP01005875">
    <property type="protein sequence ID" value="ETO29729.1"/>
    <property type="molecule type" value="Genomic_DNA"/>
</dbReference>
<reference evidence="2 3" key="1">
    <citation type="journal article" date="2013" name="Curr. Biol.">
        <title>The Genome of the Foraminiferan Reticulomyxa filosa.</title>
        <authorList>
            <person name="Glockner G."/>
            <person name="Hulsmann N."/>
            <person name="Schleicher M."/>
            <person name="Noegel A.A."/>
            <person name="Eichinger L."/>
            <person name="Gallinger C."/>
            <person name="Pawlowski J."/>
            <person name="Sierra R."/>
            <person name="Euteneuer U."/>
            <person name="Pillet L."/>
            <person name="Moustafa A."/>
            <person name="Platzer M."/>
            <person name="Groth M."/>
            <person name="Szafranski K."/>
            <person name="Schliwa M."/>
        </authorList>
    </citation>
    <scope>NUCLEOTIDE SEQUENCE [LARGE SCALE GENOMIC DNA]</scope>
</reference>
<dbReference type="Proteomes" id="UP000023152">
    <property type="component" value="Unassembled WGS sequence"/>
</dbReference>
<gene>
    <name evidence="2" type="ORF">RFI_07391</name>
</gene>
<organism evidence="2 3">
    <name type="scientific">Reticulomyxa filosa</name>
    <dbReference type="NCBI Taxonomy" id="46433"/>
    <lineage>
        <taxon>Eukaryota</taxon>
        <taxon>Sar</taxon>
        <taxon>Rhizaria</taxon>
        <taxon>Retaria</taxon>
        <taxon>Foraminifera</taxon>
        <taxon>Monothalamids</taxon>
        <taxon>Reticulomyxidae</taxon>
        <taxon>Reticulomyxa</taxon>
    </lineage>
</organism>
<comment type="caution">
    <text evidence="2">The sequence shown here is derived from an EMBL/GenBank/DDBJ whole genome shotgun (WGS) entry which is preliminary data.</text>
</comment>
<accession>X6NV97</accession>
<feature type="transmembrane region" description="Helical" evidence="1">
    <location>
        <begin position="61"/>
        <end position="83"/>
    </location>
</feature>
<feature type="transmembrane region" description="Helical" evidence="1">
    <location>
        <begin position="132"/>
        <end position="150"/>
    </location>
</feature>